<evidence type="ECO:0000256" key="9">
    <source>
        <dbReference type="PIRSR" id="PIRSR500134-2"/>
    </source>
</evidence>
<dbReference type="InterPro" id="IPR028357">
    <property type="entry name" value="UDPglc_DH_bac"/>
</dbReference>
<comment type="pathway">
    <text evidence="1">Nucleotide-sugar biosynthesis; UDP-alpha-D-glucuronate biosynthesis; UDP-alpha-D-glucuronate from UDP-alpha-D-glucose: step 1/1.</text>
</comment>
<dbReference type="Pfam" id="PF03720">
    <property type="entry name" value="UDPG_MGDP_dh_C"/>
    <property type="match status" value="1"/>
</dbReference>
<dbReference type="Gene3D" id="3.40.50.720">
    <property type="entry name" value="NAD(P)-binding Rossmann-like Domain"/>
    <property type="match status" value="2"/>
</dbReference>
<evidence type="ECO:0000259" key="11">
    <source>
        <dbReference type="SMART" id="SM00984"/>
    </source>
</evidence>
<dbReference type="RefSeq" id="WP_184337212.1">
    <property type="nucleotide sequence ID" value="NZ_JACHIG010000001.1"/>
</dbReference>
<evidence type="ECO:0000256" key="8">
    <source>
        <dbReference type="PIRSR" id="PIRSR500134-1"/>
    </source>
</evidence>
<dbReference type="SUPFAM" id="SSF51735">
    <property type="entry name" value="NAD(P)-binding Rossmann-fold domains"/>
    <property type="match status" value="1"/>
</dbReference>
<dbReference type="PIRSF" id="PIRSF500134">
    <property type="entry name" value="UDPglc_DH_bac"/>
    <property type="match status" value="1"/>
</dbReference>
<comment type="caution">
    <text evidence="12">The sequence shown here is derived from an EMBL/GenBank/DDBJ whole genome shotgun (WGS) entry which is preliminary data.</text>
</comment>
<feature type="binding site" evidence="9">
    <location>
        <position position="261"/>
    </location>
    <ligand>
        <name>substrate</name>
    </ligand>
</feature>
<evidence type="ECO:0000256" key="2">
    <source>
        <dbReference type="ARBA" id="ARBA00006601"/>
    </source>
</evidence>
<gene>
    <name evidence="12" type="ORF">HNQ65_000002</name>
</gene>
<dbReference type="PIRSF" id="PIRSF000124">
    <property type="entry name" value="UDPglc_GDPman_dh"/>
    <property type="match status" value="1"/>
</dbReference>
<comment type="similarity">
    <text evidence="2 7">Belongs to the UDP-glucose/GDP-mannose dehydrogenase family.</text>
</comment>
<evidence type="ECO:0000256" key="1">
    <source>
        <dbReference type="ARBA" id="ARBA00004701"/>
    </source>
</evidence>
<dbReference type="NCBIfam" id="TIGR03026">
    <property type="entry name" value="NDP-sugDHase"/>
    <property type="match status" value="1"/>
</dbReference>
<feature type="binding site" evidence="10">
    <location>
        <position position="327"/>
    </location>
    <ligand>
        <name>NAD(+)</name>
        <dbReference type="ChEBI" id="CHEBI:57540"/>
    </ligand>
</feature>
<dbReference type="SUPFAM" id="SSF52413">
    <property type="entry name" value="UDP-glucose/GDP-mannose dehydrogenase C-terminal domain"/>
    <property type="match status" value="1"/>
</dbReference>
<sequence>MNISVLGLGYVGAVTAACLAKKGHRIIGVDLHAAKVAAFNQGISPIVEPGLDALLKDGSTSGRITATQDVAQAVAQSDASIICVGTPSQPSGSLDLSFVRSVTRQLAEALSSLTKKHVIIFRSTMLPGSTRSIVGEVLADLIQAGRVEIYYCPEFLREGTAVRDFDEPSLSVIGNEDGSSPVPEEIAGLLGGKPELLRWEGAEMIKYSCNYFHALKVGFANEIGRLCKQLGEDGKRVMQVVCEDKKLNISSYYMRPGAPFGGSCLPKDVSALHAFVRQQGLSLPLLENTLSTNAAHQQLFVQLIEGKQKRRIGFLGLAFKADTDDLRGSPLVAAAETLYGRGHTLSIFDPQINLSRLIGSNEQQIQQRMPHLAQLMKSTAGEVLENSDVIVISQKCASIDDLRASARADHAVIDVSGWEDLKSLPWQYDGICW</sequence>
<dbReference type="PANTHER" id="PTHR43750:SF1">
    <property type="entry name" value="GDP-MANNOSE 6-DEHYDROGENASE"/>
    <property type="match status" value="1"/>
</dbReference>
<dbReference type="InterPro" id="IPR036220">
    <property type="entry name" value="UDP-Glc/GDP-Man_DH_C_sf"/>
</dbReference>
<dbReference type="SMART" id="SM00984">
    <property type="entry name" value="UDPG_MGDP_dh_C"/>
    <property type="match status" value="1"/>
</dbReference>
<feature type="binding site" evidence="10">
    <location>
        <position position="86"/>
    </location>
    <ligand>
        <name>NAD(+)</name>
        <dbReference type="ChEBI" id="CHEBI:57540"/>
    </ligand>
</feature>
<dbReference type="InterPro" id="IPR001732">
    <property type="entry name" value="UDP-Glc/GDP-Man_DH_N"/>
</dbReference>
<dbReference type="GO" id="GO:0051287">
    <property type="term" value="F:NAD binding"/>
    <property type="evidence" value="ECO:0007669"/>
    <property type="project" value="InterPro"/>
</dbReference>
<protein>
    <recommendedName>
        <fullName evidence="3 7">UDP-glucose 6-dehydrogenase</fullName>
        <ecNumber evidence="3 7">1.1.1.22</ecNumber>
    </recommendedName>
</protein>
<keyword evidence="4 7" id="KW-0560">Oxidoreductase</keyword>
<comment type="catalytic activity">
    <reaction evidence="6 7">
        <text>UDP-alpha-D-glucose + 2 NAD(+) + H2O = UDP-alpha-D-glucuronate + 2 NADH + 3 H(+)</text>
        <dbReference type="Rhea" id="RHEA:23596"/>
        <dbReference type="ChEBI" id="CHEBI:15377"/>
        <dbReference type="ChEBI" id="CHEBI:15378"/>
        <dbReference type="ChEBI" id="CHEBI:57540"/>
        <dbReference type="ChEBI" id="CHEBI:57945"/>
        <dbReference type="ChEBI" id="CHEBI:58052"/>
        <dbReference type="ChEBI" id="CHEBI:58885"/>
        <dbReference type="EC" id="1.1.1.22"/>
    </reaction>
</comment>
<feature type="binding site" evidence="10">
    <location>
        <position position="158"/>
    </location>
    <ligand>
        <name>NAD(+)</name>
        <dbReference type="ChEBI" id="CHEBI:57540"/>
    </ligand>
</feature>
<evidence type="ECO:0000256" key="5">
    <source>
        <dbReference type="ARBA" id="ARBA00023027"/>
    </source>
</evidence>
<evidence type="ECO:0000256" key="7">
    <source>
        <dbReference type="PIRNR" id="PIRNR000124"/>
    </source>
</evidence>
<feature type="active site" description="Nucleophile" evidence="8">
    <location>
        <position position="264"/>
    </location>
</feature>
<dbReference type="InterPro" id="IPR014027">
    <property type="entry name" value="UDP-Glc/GDP-Man_DH_C"/>
</dbReference>
<dbReference type="InterPro" id="IPR014026">
    <property type="entry name" value="UDP-Glc/GDP-Man_DH_dimer"/>
</dbReference>
<evidence type="ECO:0000313" key="12">
    <source>
        <dbReference type="EMBL" id="MBB5030448.1"/>
    </source>
</evidence>
<feature type="binding site" evidence="10">
    <location>
        <position position="267"/>
    </location>
    <ligand>
        <name>NAD(+)</name>
        <dbReference type="ChEBI" id="CHEBI:57540"/>
    </ligand>
</feature>
<dbReference type="UniPathway" id="UPA00038">
    <property type="reaction ID" value="UER00491"/>
</dbReference>
<accession>A0A7W7Y6C9</accession>
<dbReference type="InterPro" id="IPR008927">
    <property type="entry name" value="6-PGluconate_DH-like_C_sf"/>
</dbReference>
<keyword evidence="5 7" id="KW-0520">NAD</keyword>
<feature type="binding site" evidence="10">
    <location>
        <position position="124"/>
    </location>
    <ligand>
        <name>NAD(+)</name>
        <dbReference type="ChEBI" id="CHEBI:57540"/>
    </ligand>
</feature>
<feature type="binding site" evidence="9">
    <location>
        <position position="320"/>
    </location>
    <ligand>
        <name>substrate</name>
    </ligand>
</feature>
<feature type="binding site" evidence="9">
    <location>
        <begin position="253"/>
        <end position="257"/>
    </location>
    <ligand>
        <name>substrate</name>
    </ligand>
</feature>
<evidence type="ECO:0000256" key="3">
    <source>
        <dbReference type="ARBA" id="ARBA00012954"/>
    </source>
</evidence>
<evidence type="ECO:0000313" key="13">
    <source>
        <dbReference type="Proteomes" id="UP000590740"/>
    </source>
</evidence>
<dbReference type="Gene3D" id="1.20.5.170">
    <property type="match status" value="1"/>
</dbReference>
<evidence type="ECO:0000256" key="4">
    <source>
        <dbReference type="ARBA" id="ARBA00023002"/>
    </source>
</evidence>
<evidence type="ECO:0000256" key="10">
    <source>
        <dbReference type="PIRSR" id="PIRSR500134-3"/>
    </source>
</evidence>
<dbReference type="Proteomes" id="UP000590740">
    <property type="component" value="Unassembled WGS sequence"/>
</dbReference>
<dbReference type="GO" id="GO:0003979">
    <property type="term" value="F:UDP-glucose 6-dehydrogenase activity"/>
    <property type="evidence" value="ECO:0007669"/>
    <property type="project" value="UniProtKB-EC"/>
</dbReference>
<dbReference type="EMBL" id="JACHIG010000001">
    <property type="protein sequence ID" value="MBB5030448.1"/>
    <property type="molecule type" value="Genomic_DNA"/>
</dbReference>
<proteinExistence type="inferred from homology"/>
<name>A0A7W7Y6C9_9BACT</name>
<feature type="binding site" evidence="10">
    <location>
        <position position="35"/>
    </location>
    <ligand>
        <name>NAD(+)</name>
        <dbReference type="ChEBI" id="CHEBI:57540"/>
    </ligand>
</feature>
<dbReference type="EC" id="1.1.1.22" evidence="3 7"/>
<feature type="binding site" evidence="9">
    <location>
        <position position="206"/>
    </location>
    <ligand>
        <name>substrate</name>
    </ligand>
</feature>
<reference evidence="12 13" key="1">
    <citation type="submission" date="2020-08" db="EMBL/GenBank/DDBJ databases">
        <title>Genomic Encyclopedia of Type Strains, Phase IV (KMG-IV): sequencing the most valuable type-strain genomes for metagenomic binning, comparative biology and taxonomic classification.</title>
        <authorList>
            <person name="Goeker M."/>
        </authorList>
    </citation>
    <scope>NUCLEOTIDE SEQUENCE [LARGE SCALE GENOMIC DNA]</scope>
    <source>
        <strain evidence="12 13">DSM 12252</strain>
    </source>
</reference>
<feature type="domain" description="UDP-glucose/GDP-mannose dehydrogenase C-terminal" evidence="11">
    <location>
        <begin position="313"/>
        <end position="421"/>
    </location>
</feature>
<feature type="binding site" evidence="10">
    <location>
        <position position="30"/>
    </location>
    <ligand>
        <name>NAD(+)</name>
        <dbReference type="ChEBI" id="CHEBI:57540"/>
    </ligand>
</feature>
<dbReference type="AlphaFoldDB" id="A0A7W7Y6C9"/>
<evidence type="ECO:0000256" key="6">
    <source>
        <dbReference type="ARBA" id="ARBA00047473"/>
    </source>
</evidence>
<keyword evidence="13" id="KW-1185">Reference proteome</keyword>
<dbReference type="SUPFAM" id="SSF48179">
    <property type="entry name" value="6-phosphogluconate dehydrogenase C-terminal domain-like"/>
    <property type="match status" value="1"/>
</dbReference>
<dbReference type="GO" id="GO:0006065">
    <property type="term" value="P:UDP-glucuronate biosynthetic process"/>
    <property type="evidence" value="ECO:0007669"/>
    <property type="project" value="UniProtKB-UniPathway"/>
</dbReference>
<feature type="binding site" evidence="9">
    <location>
        <begin position="155"/>
        <end position="158"/>
    </location>
    <ligand>
        <name>substrate</name>
    </ligand>
</feature>
<dbReference type="Pfam" id="PF00984">
    <property type="entry name" value="UDPG_MGDP_dh"/>
    <property type="match status" value="1"/>
</dbReference>
<dbReference type="InterPro" id="IPR017476">
    <property type="entry name" value="UDP-Glc/GDP-Man"/>
</dbReference>
<dbReference type="GO" id="GO:0000271">
    <property type="term" value="P:polysaccharide biosynthetic process"/>
    <property type="evidence" value="ECO:0007669"/>
    <property type="project" value="InterPro"/>
</dbReference>
<dbReference type="PANTHER" id="PTHR43750">
    <property type="entry name" value="UDP-GLUCOSE 6-DEHYDROGENASE TUAD"/>
    <property type="match status" value="1"/>
</dbReference>
<dbReference type="InterPro" id="IPR036291">
    <property type="entry name" value="NAD(P)-bd_dom_sf"/>
</dbReference>
<dbReference type="Pfam" id="PF03721">
    <property type="entry name" value="UDPG_MGDP_dh_N"/>
    <property type="match status" value="1"/>
</dbReference>
<organism evidence="12 13">
    <name type="scientific">Prosthecobacter vanneervenii</name>
    <dbReference type="NCBI Taxonomy" id="48466"/>
    <lineage>
        <taxon>Bacteria</taxon>
        <taxon>Pseudomonadati</taxon>
        <taxon>Verrucomicrobiota</taxon>
        <taxon>Verrucomicrobiia</taxon>
        <taxon>Verrucomicrobiales</taxon>
        <taxon>Verrucomicrobiaceae</taxon>
        <taxon>Prosthecobacter</taxon>
    </lineage>
</organism>